<keyword evidence="2" id="KW-1185">Reference proteome</keyword>
<evidence type="ECO:0000313" key="2">
    <source>
        <dbReference type="Proteomes" id="UP000187609"/>
    </source>
</evidence>
<organism evidence="1 2">
    <name type="scientific">Nicotiana attenuata</name>
    <name type="common">Coyote tobacco</name>
    <dbReference type="NCBI Taxonomy" id="49451"/>
    <lineage>
        <taxon>Eukaryota</taxon>
        <taxon>Viridiplantae</taxon>
        <taxon>Streptophyta</taxon>
        <taxon>Embryophyta</taxon>
        <taxon>Tracheophyta</taxon>
        <taxon>Spermatophyta</taxon>
        <taxon>Magnoliopsida</taxon>
        <taxon>eudicotyledons</taxon>
        <taxon>Gunneridae</taxon>
        <taxon>Pentapetalae</taxon>
        <taxon>asterids</taxon>
        <taxon>lamiids</taxon>
        <taxon>Solanales</taxon>
        <taxon>Solanaceae</taxon>
        <taxon>Nicotianoideae</taxon>
        <taxon>Nicotianeae</taxon>
        <taxon>Nicotiana</taxon>
    </lineage>
</organism>
<accession>A0A1J6KH06</accession>
<dbReference type="PANTHER" id="PTHR15503:SF40">
    <property type="match status" value="1"/>
</dbReference>
<feature type="non-terminal residue" evidence="1">
    <location>
        <position position="1"/>
    </location>
</feature>
<proteinExistence type="predicted"/>
<evidence type="ECO:0000313" key="1">
    <source>
        <dbReference type="EMBL" id="OIT27956.1"/>
    </source>
</evidence>
<dbReference type="Proteomes" id="UP000187609">
    <property type="component" value="Unassembled WGS sequence"/>
</dbReference>
<dbReference type="PANTHER" id="PTHR15503">
    <property type="entry name" value="LDOC1 RELATED"/>
    <property type="match status" value="1"/>
</dbReference>
<dbReference type="OMA" id="TEGWISN"/>
<reference evidence="1" key="1">
    <citation type="submission" date="2016-11" db="EMBL/GenBank/DDBJ databases">
        <title>The genome of Nicotiana attenuata.</title>
        <authorList>
            <person name="Xu S."/>
            <person name="Brockmoeller T."/>
            <person name="Gaquerel E."/>
            <person name="Navarro A."/>
            <person name="Kuhl H."/>
            <person name="Gase K."/>
            <person name="Ling Z."/>
            <person name="Zhou W."/>
            <person name="Kreitzer C."/>
            <person name="Stanke M."/>
            <person name="Tang H."/>
            <person name="Lyons E."/>
            <person name="Pandey P."/>
            <person name="Pandey S.P."/>
            <person name="Timmermann B."/>
            <person name="Baldwin I.T."/>
        </authorList>
    </citation>
    <scope>NUCLEOTIDE SEQUENCE [LARGE SCALE GENOMIC DNA]</scope>
    <source>
        <strain evidence="1">UT</strain>
    </source>
</reference>
<dbReference type="EMBL" id="MJEQ01002218">
    <property type="protein sequence ID" value="OIT27956.1"/>
    <property type="molecule type" value="Genomic_DNA"/>
</dbReference>
<feature type="non-terminal residue" evidence="1">
    <location>
        <position position="203"/>
    </location>
</feature>
<dbReference type="SUPFAM" id="SSF56672">
    <property type="entry name" value="DNA/RNA polymerases"/>
    <property type="match status" value="1"/>
</dbReference>
<dbReference type="Gramene" id="OIT27956">
    <property type="protein sequence ID" value="OIT27956"/>
    <property type="gene ID" value="A4A49_64844"/>
</dbReference>
<evidence type="ECO:0008006" key="3">
    <source>
        <dbReference type="Google" id="ProtNLM"/>
    </source>
</evidence>
<dbReference type="Gene3D" id="3.10.10.10">
    <property type="entry name" value="HIV Type 1 Reverse Transcriptase, subunit A, domain 1"/>
    <property type="match status" value="1"/>
</dbReference>
<gene>
    <name evidence="1" type="ORF">A4A49_64844</name>
</gene>
<dbReference type="InterPro" id="IPR043502">
    <property type="entry name" value="DNA/RNA_pol_sf"/>
</dbReference>
<comment type="caution">
    <text evidence="1">The sequence shown here is derived from an EMBL/GenBank/DDBJ whole genome shotgun (WGS) entry which is preliminary data.</text>
</comment>
<dbReference type="AlphaFoldDB" id="A0A1J6KH06"/>
<sequence length="203" mass="23320">FEDSVRLIRLGGNEIILGGDWMKKHKPVLLDFIEYKVEVTHRGKRVELKGIYSQGELKSMSAYGVKQLLKKGKTVWAHLFTISATEEQEEREIHAAISTLLNQFVDVFVEPTSLPPKRNHDHHIPLKTDANPVSIRPYRYNFFQKNEIEKQVNEMLHNGLIQPSHSPFSSPVLLVKKKDDLMDELCGSSVYSKIDLRAGYHQI</sequence>
<protein>
    <recommendedName>
        <fullName evidence="3">Reverse transcriptase domain-containing protein</fullName>
    </recommendedName>
</protein>
<name>A0A1J6KH06_NICAT</name>
<dbReference type="InterPro" id="IPR032567">
    <property type="entry name" value="RTL1-rel"/>
</dbReference>
<dbReference type="STRING" id="49451.A0A1J6KH06"/>